<dbReference type="InterPro" id="IPR052646">
    <property type="entry name" value="Peroxisomal_PEX28-32"/>
</dbReference>
<feature type="compositionally biased region" description="Basic and acidic residues" evidence="5">
    <location>
        <begin position="300"/>
        <end position="314"/>
    </location>
</feature>
<evidence type="ECO:0000313" key="9">
    <source>
        <dbReference type="Proteomes" id="UP000521872"/>
    </source>
</evidence>
<dbReference type="EMBL" id="JAACJL010000015">
    <property type="protein sequence ID" value="KAF4620408.1"/>
    <property type="molecule type" value="Genomic_DNA"/>
</dbReference>
<keyword evidence="4 6" id="KW-0472">Membrane</keyword>
<dbReference type="InterPro" id="IPR010482">
    <property type="entry name" value="TECPR1-like_DysF"/>
</dbReference>
<feature type="compositionally biased region" description="Low complexity" evidence="5">
    <location>
        <begin position="421"/>
        <end position="445"/>
    </location>
</feature>
<organism evidence="8 9">
    <name type="scientific">Agrocybe pediades</name>
    <dbReference type="NCBI Taxonomy" id="84607"/>
    <lineage>
        <taxon>Eukaryota</taxon>
        <taxon>Fungi</taxon>
        <taxon>Dikarya</taxon>
        <taxon>Basidiomycota</taxon>
        <taxon>Agaricomycotina</taxon>
        <taxon>Agaricomycetes</taxon>
        <taxon>Agaricomycetidae</taxon>
        <taxon>Agaricales</taxon>
        <taxon>Agaricineae</taxon>
        <taxon>Strophariaceae</taxon>
        <taxon>Agrocybe</taxon>
    </lineage>
</organism>
<dbReference type="SMART" id="SM00693">
    <property type="entry name" value="DysFN"/>
    <property type="match status" value="1"/>
</dbReference>
<dbReference type="AlphaFoldDB" id="A0A8H4R050"/>
<evidence type="ECO:0000256" key="4">
    <source>
        <dbReference type="ARBA" id="ARBA00023136"/>
    </source>
</evidence>
<evidence type="ECO:0000256" key="6">
    <source>
        <dbReference type="SAM" id="Phobius"/>
    </source>
</evidence>
<keyword evidence="9" id="KW-1185">Reference proteome</keyword>
<keyword evidence="2 6" id="KW-0812">Transmembrane</keyword>
<dbReference type="PANTHER" id="PTHR31679:SF2">
    <property type="entry name" value="PEROXISOMAL MEMBRANE PROTEIN PEX30-RELATED"/>
    <property type="match status" value="1"/>
</dbReference>
<feature type="transmembrane region" description="Helical" evidence="6">
    <location>
        <begin position="54"/>
        <end position="80"/>
    </location>
</feature>
<reference evidence="8 9" key="1">
    <citation type="submission" date="2019-12" db="EMBL/GenBank/DDBJ databases">
        <authorList>
            <person name="Floudas D."/>
            <person name="Bentzer J."/>
            <person name="Ahren D."/>
            <person name="Johansson T."/>
            <person name="Persson P."/>
            <person name="Tunlid A."/>
        </authorList>
    </citation>
    <scope>NUCLEOTIDE SEQUENCE [LARGE SCALE GENOMIC DNA]</scope>
    <source>
        <strain evidence="8 9">CBS 102.39</strain>
    </source>
</reference>
<feature type="region of interest" description="Disordered" evidence="5">
    <location>
        <begin position="416"/>
        <end position="471"/>
    </location>
</feature>
<comment type="subcellular location">
    <subcellularLocation>
        <location evidence="1">Endomembrane system</location>
        <topology evidence="1">Multi-pass membrane protein</topology>
    </subcellularLocation>
</comment>
<dbReference type="InterPro" id="IPR006614">
    <property type="entry name" value="Peroxin/Ferlin"/>
</dbReference>
<feature type="compositionally biased region" description="Polar residues" evidence="5">
    <location>
        <begin position="329"/>
        <end position="345"/>
    </location>
</feature>
<evidence type="ECO:0000256" key="1">
    <source>
        <dbReference type="ARBA" id="ARBA00004127"/>
    </source>
</evidence>
<sequence length="471" mass="52798">MDSHLADFLSSVPPALTIPLLRLAPSISLSKQALHLFTWSSPSWHTSWLALASWWALCLLVDTALRRFLPFVFLLVFVLMQRRKKSRDTREAPTTEHALRNVIADLTVIQSLLPQLPTSSIPITTALRVVSILYLPYLLLSFLVSFRVICAILGTVLLTWRAPWAIVLRATAWRSAWLRWTVYKVWSVLTGSPLPPRTFSEQPTIHSLTPVQSLRFLFTIYENQRWWMGLDWTAALLPGERPSWCSATQHPLSPPNAFALPENTTIYLPDGKGGRLKRTATWKWEEPEWRVVVHKEGGGLSRVERPLPTPKEETTNSSRLLKAADRLRSTNLPQSSADSTKSTHGSSDIDISSQDSNESGEEPLTDADGWVYGDNKWEGQSNRGGMGKYTRYRRWTRVAIVFEVVENISEGAFGIQKEDSSPSTISSVPPTGSSTVTTSTSTPVPEKAHDNPPDSPLRQRLKKALNTKPSE</sequence>
<dbReference type="GO" id="GO:0012505">
    <property type="term" value="C:endomembrane system"/>
    <property type="evidence" value="ECO:0007669"/>
    <property type="project" value="UniProtKB-SubCell"/>
</dbReference>
<dbReference type="GO" id="GO:0005778">
    <property type="term" value="C:peroxisomal membrane"/>
    <property type="evidence" value="ECO:0007669"/>
    <property type="project" value="UniProtKB-ARBA"/>
</dbReference>
<evidence type="ECO:0000256" key="5">
    <source>
        <dbReference type="SAM" id="MobiDB-lite"/>
    </source>
</evidence>
<evidence type="ECO:0000256" key="2">
    <source>
        <dbReference type="ARBA" id="ARBA00022692"/>
    </source>
</evidence>
<evidence type="ECO:0000259" key="7">
    <source>
        <dbReference type="SMART" id="SM00693"/>
    </source>
</evidence>
<feature type="domain" description="Peroxin/Ferlin" evidence="7">
    <location>
        <begin position="213"/>
        <end position="292"/>
    </location>
</feature>
<dbReference type="GO" id="GO:0007031">
    <property type="term" value="P:peroxisome organization"/>
    <property type="evidence" value="ECO:0007669"/>
    <property type="project" value="TreeGrafter"/>
</dbReference>
<feature type="transmembrane region" description="Helical" evidence="6">
    <location>
        <begin position="137"/>
        <end position="160"/>
    </location>
</feature>
<name>A0A8H4R050_9AGAR</name>
<proteinExistence type="predicted"/>
<comment type="caution">
    <text evidence="8">The sequence shown here is derived from an EMBL/GenBank/DDBJ whole genome shotgun (WGS) entry which is preliminary data.</text>
</comment>
<protein>
    <recommendedName>
        <fullName evidence="7">Peroxin/Ferlin domain-containing protein</fullName>
    </recommendedName>
</protein>
<evidence type="ECO:0000313" key="8">
    <source>
        <dbReference type="EMBL" id="KAF4620408.1"/>
    </source>
</evidence>
<dbReference type="PANTHER" id="PTHR31679">
    <property type="entry name" value="PEROXISOMAL MEMBRANE PROTEIN PEX30-RELATED"/>
    <property type="match status" value="1"/>
</dbReference>
<feature type="region of interest" description="Disordered" evidence="5">
    <location>
        <begin position="300"/>
        <end position="387"/>
    </location>
</feature>
<gene>
    <name evidence="8" type="ORF">D9613_000585</name>
</gene>
<keyword evidence="3 6" id="KW-1133">Transmembrane helix</keyword>
<evidence type="ECO:0000256" key="3">
    <source>
        <dbReference type="ARBA" id="ARBA00022989"/>
    </source>
</evidence>
<dbReference type="Proteomes" id="UP000521872">
    <property type="component" value="Unassembled WGS sequence"/>
</dbReference>
<dbReference type="Pfam" id="PF06398">
    <property type="entry name" value="Pex24p"/>
    <property type="match status" value="1"/>
</dbReference>
<accession>A0A8H4R050</accession>
<feature type="compositionally biased region" description="Low complexity" evidence="5">
    <location>
        <begin position="346"/>
        <end position="356"/>
    </location>
</feature>